<dbReference type="Gene3D" id="3.60.21.10">
    <property type="match status" value="1"/>
</dbReference>
<dbReference type="Pfam" id="PF12850">
    <property type="entry name" value="Metallophos_2"/>
    <property type="match status" value="1"/>
</dbReference>
<dbReference type="AlphaFoldDB" id="A0A830G6R8"/>
<comment type="similarity">
    <text evidence="1">Belongs to the metallophosphoesterase superfamily. YfcE family.</text>
</comment>
<proteinExistence type="inferred from homology"/>
<sequence>MFAVLSDTHSRTGHELAGAARDAVDGADAVLHAGDFTTAAALDAFYDAADRLHAVHGNRDVDAVRERLPEARTVDLAGVRVALTHRRRGGPTALAMFGRERGADLVVSGHTHRPTVTETEHCTVLNPGSHADPRGNPASHAVLTPDAGGLAGEIRDREGSVLDSFRVEGRN</sequence>
<evidence type="ECO:0000259" key="2">
    <source>
        <dbReference type="Pfam" id="PF12850"/>
    </source>
</evidence>
<dbReference type="InterPro" id="IPR029052">
    <property type="entry name" value="Metallo-depent_PP-like"/>
</dbReference>
<dbReference type="Proteomes" id="UP000608850">
    <property type="component" value="Unassembled WGS sequence"/>
</dbReference>
<accession>A0A830G6R8</accession>
<dbReference type="NCBIfam" id="TIGR00040">
    <property type="entry name" value="yfcE"/>
    <property type="match status" value="1"/>
</dbReference>
<comment type="caution">
    <text evidence="3">The sequence shown here is derived from an EMBL/GenBank/DDBJ whole genome shotgun (WGS) entry which is preliminary data.</text>
</comment>
<protein>
    <recommendedName>
        <fullName evidence="1">Phosphoesterase</fullName>
        <ecNumber evidence="1">3.1.4.-</ecNumber>
    </recommendedName>
</protein>
<dbReference type="GO" id="GO:0016787">
    <property type="term" value="F:hydrolase activity"/>
    <property type="evidence" value="ECO:0007669"/>
    <property type="project" value="UniProtKB-UniRule"/>
</dbReference>
<reference evidence="3 4" key="1">
    <citation type="journal article" date="2019" name="Int. J. Syst. Evol. Microbiol.">
        <title>The Global Catalogue of Microorganisms (GCM) 10K type strain sequencing project: providing services to taxonomists for standard genome sequencing and annotation.</title>
        <authorList>
            <consortium name="The Broad Institute Genomics Platform"/>
            <consortium name="The Broad Institute Genome Sequencing Center for Infectious Disease"/>
            <person name="Wu L."/>
            <person name="Ma J."/>
        </authorList>
    </citation>
    <scope>NUCLEOTIDE SEQUENCE [LARGE SCALE GENOMIC DNA]</scope>
    <source>
        <strain evidence="3 4">JCM 16331</strain>
    </source>
</reference>
<name>A0A830G6R8_9EURY</name>
<dbReference type="GO" id="GO:0046872">
    <property type="term" value="F:metal ion binding"/>
    <property type="evidence" value="ECO:0007669"/>
    <property type="project" value="UniProtKB-KW"/>
</dbReference>
<dbReference type="EMBL" id="BMOQ01000001">
    <property type="protein sequence ID" value="GGN05257.1"/>
    <property type="molecule type" value="Genomic_DNA"/>
</dbReference>
<dbReference type="OrthoDB" id="19174at2157"/>
<dbReference type="InterPro" id="IPR000979">
    <property type="entry name" value="Phosphodiesterase_MJ0936/Vps29"/>
</dbReference>
<dbReference type="EC" id="3.1.4.-" evidence="1"/>
<dbReference type="InterPro" id="IPR041802">
    <property type="entry name" value="MPP_YfcE"/>
</dbReference>
<evidence type="ECO:0000313" key="4">
    <source>
        <dbReference type="Proteomes" id="UP000608850"/>
    </source>
</evidence>
<dbReference type="CDD" id="cd00841">
    <property type="entry name" value="MPP_YfcE"/>
    <property type="match status" value="1"/>
</dbReference>
<evidence type="ECO:0000313" key="3">
    <source>
        <dbReference type="EMBL" id="GGN05257.1"/>
    </source>
</evidence>
<comment type="cofactor">
    <cofactor evidence="1">
        <name>a divalent metal cation</name>
        <dbReference type="ChEBI" id="CHEBI:60240"/>
    </cofactor>
</comment>
<evidence type="ECO:0000256" key="1">
    <source>
        <dbReference type="RuleBase" id="RU362039"/>
    </source>
</evidence>
<gene>
    <name evidence="3" type="ORF">GCM10009021_00120</name>
</gene>
<dbReference type="PANTHER" id="PTHR11124">
    <property type="entry name" value="VACUOLAR SORTING PROTEIN VPS29"/>
    <property type="match status" value="1"/>
</dbReference>
<keyword evidence="1" id="KW-0479">Metal-binding</keyword>
<organism evidence="3 4">
    <name type="scientific">Halarchaeum nitratireducens</name>
    <dbReference type="NCBI Taxonomy" id="489913"/>
    <lineage>
        <taxon>Archaea</taxon>
        <taxon>Methanobacteriati</taxon>
        <taxon>Methanobacteriota</taxon>
        <taxon>Stenosarchaea group</taxon>
        <taxon>Halobacteria</taxon>
        <taxon>Halobacteriales</taxon>
        <taxon>Halobacteriaceae</taxon>
    </lineage>
</organism>
<keyword evidence="4" id="KW-1185">Reference proteome</keyword>
<dbReference type="InterPro" id="IPR024654">
    <property type="entry name" value="Calcineurin-like_PHP_lpxH"/>
</dbReference>
<feature type="domain" description="Calcineurin-like phosphoesterase" evidence="2">
    <location>
        <begin position="2"/>
        <end position="144"/>
    </location>
</feature>
<dbReference type="SUPFAM" id="SSF56300">
    <property type="entry name" value="Metallo-dependent phosphatases"/>
    <property type="match status" value="1"/>
</dbReference>
<dbReference type="RefSeq" id="WP_188876261.1">
    <property type="nucleotide sequence ID" value="NZ_BMOQ01000001.1"/>
</dbReference>